<evidence type="ECO:0000256" key="1">
    <source>
        <dbReference type="SAM" id="SignalP"/>
    </source>
</evidence>
<dbReference type="RefSeq" id="WP_072914377.1">
    <property type="nucleotide sequence ID" value="NZ_FRAR01000016.1"/>
</dbReference>
<name>A0A1M6TE73_9FIRM</name>
<dbReference type="STRING" id="1121421.SAMN02745123_02285"/>
<proteinExistence type="predicted"/>
<feature type="chain" id="PRO_5011957727" evidence="1">
    <location>
        <begin position="25"/>
        <end position="343"/>
    </location>
</feature>
<feature type="domain" description="Copper amine oxidase-like N-terminal" evidence="2">
    <location>
        <begin position="31"/>
        <end position="84"/>
    </location>
</feature>
<dbReference type="EMBL" id="FRAR01000016">
    <property type="protein sequence ID" value="SHK55136.1"/>
    <property type="molecule type" value="Genomic_DNA"/>
</dbReference>
<gene>
    <name evidence="3" type="ORF">SAMN02745123_02285</name>
</gene>
<protein>
    <submittedName>
        <fullName evidence="3">Copper amine oxidase N-terminal domain-containing protein</fullName>
    </submittedName>
</protein>
<keyword evidence="4" id="KW-1185">Reference proteome</keyword>
<dbReference type="Pfam" id="PF07833">
    <property type="entry name" value="Cu_amine_oxidN1"/>
    <property type="match status" value="1"/>
</dbReference>
<dbReference type="Proteomes" id="UP000183997">
    <property type="component" value="Unassembled WGS sequence"/>
</dbReference>
<accession>A0A1M6TE73</accession>
<reference evidence="4" key="1">
    <citation type="submission" date="2016-11" db="EMBL/GenBank/DDBJ databases">
        <authorList>
            <person name="Varghese N."/>
            <person name="Submissions S."/>
        </authorList>
    </citation>
    <scope>NUCLEOTIDE SEQUENCE [LARGE SCALE GENOMIC DNA]</scope>
    <source>
        <strain evidence="4">DSM 10349</strain>
    </source>
</reference>
<dbReference type="InterPro" id="IPR012854">
    <property type="entry name" value="Cu_amine_oxidase-like_N"/>
</dbReference>
<dbReference type="AlphaFoldDB" id="A0A1M6TE73"/>
<organism evidence="3 4">
    <name type="scientific">Desulforamulus aeronauticus DSM 10349</name>
    <dbReference type="NCBI Taxonomy" id="1121421"/>
    <lineage>
        <taxon>Bacteria</taxon>
        <taxon>Bacillati</taxon>
        <taxon>Bacillota</taxon>
        <taxon>Clostridia</taxon>
        <taxon>Eubacteriales</taxon>
        <taxon>Peptococcaceae</taxon>
        <taxon>Desulforamulus</taxon>
    </lineage>
</organism>
<keyword evidence="1" id="KW-0732">Signal</keyword>
<feature type="signal peptide" evidence="1">
    <location>
        <begin position="1"/>
        <end position="24"/>
    </location>
</feature>
<evidence type="ECO:0000313" key="3">
    <source>
        <dbReference type="EMBL" id="SHK55136.1"/>
    </source>
</evidence>
<evidence type="ECO:0000259" key="2">
    <source>
        <dbReference type="Pfam" id="PF07833"/>
    </source>
</evidence>
<evidence type="ECO:0000313" key="4">
    <source>
        <dbReference type="Proteomes" id="UP000183997"/>
    </source>
</evidence>
<sequence length="343" mass="38672">MKNTLLALSCFLFAIIVGSPPAVAAQPLTIQINGSAVAVPPGTHVTEGQVMLPLRWAAEQLGAYSIQWDPEARDIVIKTNEDLYQISKLDYYALALEHLPEDIGEVADRIEKVSLPHSSDRDRKLVLVLDSWKEKYERRLPSLELPPPAPQIRVIVINEKQPYPRDSMLYSFENYNGHFYVPMDWLVYLFLANVNYSQATNQLSIQGPDLKEVEQHLAIIEDALMPTTPQEAMQLWGRGEQIRNGALQYAVLSPELRRQAAKRVHEAGWTTGYSSPWVGSMTVKEEKKLSDTAVEYTVTFPEETSVPPHTTATEKFVVRKLTMDGKEGWFITEMLQSSGYGLL</sequence>